<evidence type="ECO:0000256" key="9">
    <source>
        <dbReference type="ARBA" id="ARBA00023235"/>
    </source>
</evidence>
<dbReference type="eggNOG" id="COG0550">
    <property type="taxonomic scope" value="Bacteria"/>
</dbReference>
<dbReference type="AlphaFoldDB" id="U5QKZ2"/>
<evidence type="ECO:0000256" key="7">
    <source>
        <dbReference type="ARBA" id="ARBA00023029"/>
    </source>
</evidence>
<feature type="site" description="Interaction with DNA" evidence="10">
    <location>
        <position position="139"/>
    </location>
</feature>
<name>U5QKZ2_GLOK1</name>
<feature type="site" description="Interaction with DNA" evidence="10">
    <location>
        <position position="33"/>
    </location>
</feature>
<accession>U5QKZ2</accession>
<dbReference type="Gene3D" id="1.10.460.10">
    <property type="entry name" value="Topoisomerase I, domain 2"/>
    <property type="match status" value="1"/>
</dbReference>
<dbReference type="HOGENOM" id="CLU_002929_4_3_3"/>
<dbReference type="PRINTS" id="PR00417">
    <property type="entry name" value="PRTPISMRASEI"/>
</dbReference>
<dbReference type="InterPro" id="IPR000380">
    <property type="entry name" value="Topo_IA"/>
</dbReference>
<dbReference type="InterPro" id="IPR005733">
    <property type="entry name" value="TopoI_bac-type"/>
</dbReference>
<dbReference type="InterPro" id="IPR013824">
    <property type="entry name" value="Topo_IA_cen_sub1"/>
</dbReference>
<dbReference type="GO" id="GO:0006265">
    <property type="term" value="P:DNA topological change"/>
    <property type="evidence" value="ECO:0007669"/>
    <property type="project" value="UniProtKB-UniRule"/>
</dbReference>
<dbReference type="SMART" id="SM00436">
    <property type="entry name" value="TOP1Bc"/>
    <property type="match status" value="1"/>
</dbReference>
<dbReference type="SMART" id="SM00493">
    <property type="entry name" value="TOPRIM"/>
    <property type="match status" value="1"/>
</dbReference>
<feature type="active site" description="O-(5'-phospho-DNA)-tyrosine intermediate" evidence="10">
    <location>
        <position position="302"/>
    </location>
</feature>
<comment type="subunit">
    <text evidence="10">Monomer.</text>
</comment>
<keyword evidence="4" id="KW-0863">Zinc-finger</keyword>
<dbReference type="EMBL" id="CP003587">
    <property type="protein sequence ID" value="AGY58310.1"/>
    <property type="molecule type" value="Genomic_DNA"/>
</dbReference>
<keyword evidence="3" id="KW-0479">Metal-binding</keyword>
<dbReference type="PROSITE" id="PS52039">
    <property type="entry name" value="TOPO_IA_2"/>
    <property type="match status" value="1"/>
</dbReference>
<feature type="site" description="Interaction with DNA" evidence="10">
    <location>
        <position position="155"/>
    </location>
</feature>
<evidence type="ECO:0000313" key="13">
    <source>
        <dbReference type="EMBL" id="AGY58310.1"/>
    </source>
</evidence>
<dbReference type="GO" id="GO:0008270">
    <property type="term" value="F:zinc ion binding"/>
    <property type="evidence" value="ECO:0007669"/>
    <property type="project" value="UniProtKB-KW"/>
</dbReference>
<dbReference type="Pfam" id="PF01396">
    <property type="entry name" value="Zn_ribbon_Top1"/>
    <property type="match status" value="4"/>
</dbReference>
<dbReference type="SUPFAM" id="SSF56712">
    <property type="entry name" value="Prokaryotic type I DNA topoisomerase"/>
    <property type="match status" value="1"/>
</dbReference>
<comment type="catalytic activity">
    <reaction evidence="1 10">
        <text>ATP-independent breakage of single-stranded DNA, followed by passage and rejoining.</text>
        <dbReference type="EC" id="5.6.2.1"/>
    </reaction>
</comment>
<dbReference type="STRING" id="1183438.GKIL_2064"/>
<dbReference type="Gene3D" id="1.10.290.10">
    <property type="entry name" value="Topoisomerase I, domain 4"/>
    <property type="match status" value="1"/>
</dbReference>
<keyword evidence="8 10" id="KW-0238">DNA-binding</keyword>
<dbReference type="PROSITE" id="PS50880">
    <property type="entry name" value="TOPRIM"/>
    <property type="match status" value="1"/>
</dbReference>
<dbReference type="InterPro" id="IPR003602">
    <property type="entry name" value="Topo_IA_DNA-bd_dom"/>
</dbReference>
<dbReference type="Gene3D" id="3.40.50.140">
    <property type="match status" value="1"/>
</dbReference>
<evidence type="ECO:0000256" key="3">
    <source>
        <dbReference type="ARBA" id="ARBA00022723"/>
    </source>
</evidence>
<reference evidence="13 14" key="1">
    <citation type="journal article" date="2013" name="PLoS ONE">
        <title>Cultivation and Complete Genome Sequencing of Gloeobacter kilaueensis sp. nov., from a Lava Cave in Kilauea Caldera, Hawai'i.</title>
        <authorList>
            <person name="Saw J.H."/>
            <person name="Schatz M."/>
            <person name="Brown M.V."/>
            <person name="Kunkel D.D."/>
            <person name="Foster J.S."/>
            <person name="Shick H."/>
            <person name="Christensen S."/>
            <person name="Hou S."/>
            <person name="Wan X."/>
            <person name="Donachie S.P."/>
        </authorList>
    </citation>
    <scope>NUCLEOTIDE SEQUENCE [LARGE SCALE GENOMIC DNA]</scope>
    <source>
        <strain evidence="14">JS</strain>
    </source>
</reference>
<evidence type="ECO:0000259" key="11">
    <source>
        <dbReference type="PROSITE" id="PS50880"/>
    </source>
</evidence>
<feature type="region of interest" description="Interaction with DNA" evidence="10">
    <location>
        <begin position="163"/>
        <end position="168"/>
    </location>
</feature>
<feature type="site" description="Interaction with DNA" evidence="10">
    <location>
        <position position="143"/>
    </location>
</feature>
<feature type="domain" description="Toprim" evidence="11">
    <location>
        <begin position="3"/>
        <end position="113"/>
    </location>
</feature>
<evidence type="ECO:0000256" key="1">
    <source>
        <dbReference type="ARBA" id="ARBA00000213"/>
    </source>
</evidence>
<evidence type="ECO:0000256" key="2">
    <source>
        <dbReference type="ARBA" id="ARBA00009446"/>
    </source>
</evidence>
<keyword evidence="9 10" id="KW-0413">Isomerase</keyword>
<keyword evidence="14" id="KW-1185">Reference proteome</keyword>
<keyword evidence="7 10" id="KW-0799">Topoisomerase</keyword>
<feature type="site" description="Interaction with DNA" evidence="10">
    <location>
        <position position="502"/>
    </location>
</feature>
<evidence type="ECO:0000256" key="5">
    <source>
        <dbReference type="ARBA" id="ARBA00022833"/>
    </source>
</evidence>
<dbReference type="CDD" id="cd03363">
    <property type="entry name" value="TOPRIM_TopoIA_TopoI"/>
    <property type="match status" value="1"/>
</dbReference>
<dbReference type="InterPro" id="IPR013825">
    <property type="entry name" value="Topo_IA_cen_sub2"/>
</dbReference>
<feature type="site" description="Interaction with DNA" evidence="10">
    <location>
        <position position="140"/>
    </location>
</feature>
<dbReference type="GO" id="GO:0003917">
    <property type="term" value="F:DNA topoisomerase type I (single strand cut, ATP-independent) activity"/>
    <property type="evidence" value="ECO:0007669"/>
    <property type="project" value="UniProtKB-UniRule"/>
</dbReference>
<evidence type="ECO:0000256" key="8">
    <source>
        <dbReference type="ARBA" id="ARBA00023125"/>
    </source>
</evidence>
<comment type="function">
    <text evidence="10">Releases the supercoiling and torsional tension of DNA, which is introduced during the DNA replication and transcription, by transiently cleaving and rejoining one strand of the DNA duplex. Introduces a single-strand break via transesterification at a target site in duplex DNA. The scissile phosphodiester is attacked by the catalytic tyrosine of the enzyme, resulting in the formation of a DNA-(5'-phosphotyrosyl)-enzyme intermediate and the expulsion of a 3'-OH DNA strand. The free DNA strand then undergoes passage around the unbroken strand, thus removing DNA supercoils. Finally, in the religation step, the DNA 3'-OH attacks the covalent intermediate to expel the active-site tyrosine and restore the DNA phosphodiester backbone.</text>
</comment>
<dbReference type="InterPro" id="IPR013498">
    <property type="entry name" value="Topo_IA_Znf"/>
</dbReference>
<evidence type="ECO:0000259" key="12">
    <source>
        <dbReference type="PROSITE" id="PS52039"/>
    </source>
</evidence>
<dbReference type="PROSITE" id="PS00396">
    <property type="entry name" value="TOPO_IA_1"/>
    <property type="match status" value="1"/>
</dbReference>
<dbReference type="RefSeq" id="WP_023173440.1">
    <property type="nucleotide sequence ID" value="NC_022600.1"/>
</dbReference>
<evidence type="ECO:0000256" key="6">
    <source>
        <dbReference type="ARBA" id="ARBA00022842"/>
    </source>
</evidence>
<dbReference type="NCBIfam" id="TIGR01051">
    <property type="entry name" value="topA_bact"/>
    <property type="match status" value="1"/>
</dbReference>
<keyword evidence="6" id="KW-0460">Magnesium</keyword>
<dbReference type="InterPro" id="IPR028612">
    <property type="entry name" value="Topoisom_1_IA"/>
</dbReference>
<dbReference type="PATRIC" id="fig|1183438.3.peg.2026"/>
<dbReference type="Gene3D" id="3.30.65.10">
    <property type="entry name" value="Bacterial Topoisomerase I, domain 1"/>
    <property type="match status" value="2"/>
</dbReference>
<dbReference type="InterPro" id="IPR023405">
    <property type="entry name" value="Topo_IA_core_domain"/>
</dbReference>
<proteinExistence type="inferred from homology"/>
<sequence length="764" mass="85827">MAKSLVIVESPAKAKTISKILGKNFIVKASAGHIRDLPQKEMGVDVKKDFAPKYVVIPKKEDVVEELRGAARGAERVYLAPDPDREGEAIAWHLSQILEIPDDRLQRIEFHEITQQAIRNAVAHPRHIDINRVDAQQARRILDRLVGYKLSPLLWKKVQRGLSAGRVQSVAVRLLCDREKDIQAFVSEEYWTIHGQFRQASSEQAAAFTADLVRWAGKKPDLSTEQAAQAVVQSLAGAAAQVESVKTRERAREPQPPFITSTLQREAASALNLTVKRTMAIAQQLYEGIELGEEGPSGLITYMRTDSTRIAEEAQDATREFIQSAYGKPYLPARRRQYGAKKGAQDAHECIRPTDINNTPDRIKKSLTPDQFKLYRLIWQRFIASQMAAATLETRTVEIAARVPGSRHEGLFRVAVTRTLFDGYTRVYEEAREENAPEDESASAAPVLAEGEALVLLAVEPRQHFTQPPPRYSEATLVKALEEQGIGRPSTYAPTIATIQERGYVNKEGRSLVPTDLGMKVNEELVQHFPNIVDTRFTATMEAQLDEVEKGSQRWTQLLADFYGPFIETLKVADEEMKKVVIVTDYLCERCGRPLLNRYGRFGNFLGCSGYPECEFTHQLTRDNKPVPKDRPAEGVRCNHCSHEPMTITYGRYGEYLKCPACGKSQPKSTGIECPKCHKGHIVERRSKMGKTFYGCDQYPDCDFVLWSKPLEKPRCPECDSILLFKPRKRGEDMVACSHCKFVAPASEILPESEQAEAEELLTG</sequence>
<dbReference type="EC" id="5.6.2.1" evidence="10"/>
<keyword evidence="5" id="KW-0862">Zinc</keyword>
<dbReference type="SMART" id="SM00437">
    <property type="entry name" value="TOP1Ac"/>
    <property type="match status" value="1"/>
</dbReference>
<dbReference type="PANTHER" id="PTHR42785:SF1">
    <property type="entry name" value="DNA TOPOISOMERASE"/>
    <property type="match status" value="1"/>
</dbReference>
<dbReference type="InterPro" id="IPR013497">
    <property type="entry name" value="Topo_IA_cen"/>
</dbReference>
<evidence type="ECO:0000256" key="4">
    <source>
        <dbReference type="ARBA" id="ARBA00022771"/>
    </source>
</evidence>
<dbReference type="KEGG" id="glj:GKIL_2064"/>
<gene>
    <name evidence="10 13" type="primary">topA</name>
    <name evidence="13" type="ORF">GKIL_2064</name>
</gene>
<dbReference type="InterPro" id="IPR034149">
    <property type="entry name" value="TOPRIM_TopoI"/>
</dbReference>
<dbReference type="InterPro" id="IPR013826">
    <property type="entry name" value="Topo_IA_cen_sub3"/>
</dbReference>
<organism evidence="13 14">
    <name type="scientific">Gloeobacter kilaueensis (strain ATCC BAA-2537 / CCAP 1431/1 / ULC 316 / JS1)</name>
    <dbReference type="NCBI Taxonomy" id="1183438"/>
    <lineage>
        <taxon>Bacteria</taxon>
        <taxon>Bacillati</taxon>
        <taxon>Cyanobacteriota</taxon>
        <taxon>Cyanophyceae</taxon>
        <taxon>Gloeobacterales</taxon>
        <taxon>Gloeobacteraceae</taxon>
        <taxon>Gloeobacter</taxon>
    </lineage>
</organism>
<dbReference type="GO" id="GO:0003677">
    <property type="term" value="F:DNA binding"/>
    <property type="evidence" value="ECO:0007669"/>
    <property type="project" value="UniProtKB-KW"/>
</dbReference>
<dbReference type="CDD" id="cd00186">
    <property type="entry name" value="TOP1Ac"/>
    <property type="match status" value="1"/>
</dbReference>
<dbReference type="SUPFAM" id="SSF57783">
    <property type="entry name" value="Zinc beta-ribbon"/>
    <property type="match status" value="1"/>
</dbReference>
<dbReference type="GO" id="GO:0005694">
    <property type="term" value="C:chromosome"/>
    <property type="evidence" value="ECO:0007669"/>
    <property type="project" value="InterPro"/>
</dbReference>
<dbReference type="OrthoDB" id="9804262at2"/>
<feature type="site" description="Interaction with DNA" evidence="10">
    <location>
        <position position="148"/>
    </location>
</feature>
<dbReference type="Proteomes" id="UP000017396">
    <property type="component" value="Chromosome"/>
</dbReference>
<dbReference type="Pfam" id="PF01131">
    <property type="entry name" value="Topoisom_bac"/>
    <property type="match status" value="1"/>
</dbReference>
<dbReference type="HAMAP" id="MF_00952">
    <property type="entry name" value="Topoisom_1_prok"/>
    <property type="match status" value="1"/>
</dbReference>
<feature type="site" description="Interaction with DNA" evidence="10">
    <location>
        <position position="304"/>
    </location>
</feature>
<evidence type="ECO:0000313" key="14">
    <source>
        <dbReference type="Proteomes" id="UP000017396"/>
    </source>
</evidence>
<feature type="domain" description="Topo IA-type catalytic" evidence="12">
    <location>
        <begin position="129"/>
        <end position="570"/>
    </location>
</feature>
<evidence type="ECO:0000256" key="10">
    <source>
        <dbReference type="HAMAP-Rule" id="MF_00952"/>
    </source>
</evidence>
<dbReference type="PANTHER" id="PTHR42785">
    <property type="entry name" value="DNA TOPOISOMERASE, TYPE IA, CORE"/>
    <property type="match status" value="1"/>
</dbReference>
<protein>
    <recommendedName>
        <fullName evidence="10">DNA topoisomerase 1</fullName>
        <ecNumber evidence="10">5.6.2.1</ecNumber>
    </recommendedName>
    <alternativeName>
        <fullName evidence="10">DNA topoisomerase I</fullName>
    </alternativeName>
</protein>
<dbReference type="InterPro" id="IPR003601">
    <property type="entry name" value="Topo_IA_2"/>
</dbReference>
<dbReference type="InterPro" id="IPR023406">
    <property type="entry name" value="Topo_IA_AS"/>
</dbReference>
<dbReference type="InterPro" id="IPR006171">
    <property type="entry name" value="TOPRIM_dom"/>
</dbReference>
<comment type="similarity">
    <text evidence="2 10">Belongs to the type IA topoisomerase family.</text>
</comment>
<dbReference type="Pfam" id="PF01751">
    <property type="entry name" value="Toprim"/>
    <property type="match status" value="1"/>
</dbReference>
<dbReference type="Gene3D" id="2.70.20.10">
    <property type="entry name" value="Topoisomerase I, domain 3"/>
    <property type="match status" value="1"/>
</dbReference>